<name>A0A7Z0CKE2_9MICO</name>
<feature type="transmembrane region" description="Helical" evidence="2">
    <location>
        <begin position="38"/>
        <end position="59"/>
    </location>
</feature>
<dbReference type="Pfam" id="PF11239">
    <property type="entry name" value="DUF3040"/>
    <property type="match status" value="1"/>
</dbReference>
<organism evidence="3 4">
    <name type="scientific">Demequina lutea</name>
    <dbReference type="NCBI Taxonomy" id="431489"/>
    <lineage>
        <taxon>Bacteria</taxon>
        <taxon>Bacillati</taxon>
        <taxon>Actinomycetota</taxon>
        <taxon>Actinomycetes</taxon>
        <taxon>Micrococcales</taxon>
        <taxon>Demequinaceae</taxon>
        <taxon>Demequina</taxon>
    </lineage>
</organism>
<keyword evidence="4" id="KW-1185">Reference proteome</keyword>
<evidence type="ECO:0000313" key="3">
    <source>
        <dbReference type="EMBL" id="NYI41777.1"/>
    </source>
</evidence>
<protein>
    <recommendedName>
        <fullName evidence="5">DUF3040 domain-containing protein</fullName>
    </recommendedName>
</protein>
<comment type="caution">
    <text evidence="3">The sequence shown here is derived from an EMBL/GenBank/DDBJ whole genome shotgun (WGS) entry which is preliminary data.</text>
</comment>
<dbReference type="Proteomes" id="UP000547973">
    <property type="component" value="Unassembled WGS sequence"/>
</dbReference>
<evidence type="ECO:0000256" key="1">
    <source>
        <dbReference type="SAM" id="MobiDB-lite"/>
    </source>
</evidence>
<evidence type="ECO:0000313" key="4">
    <source>
        <dbReference type="Proteomes" id="UP000547973"/>
    </source>
</evidence>
<feature type="compositionally biased region" description="Basic and acidic residues" evidence="1">
    <location>
        <begin position="101"/>
        <end position="123"/>
    </location>
</feature>
<feature type="region of interest" description="Disordered" evidence="1">
    <location>
        <begin position="89"/>
        <end position="123"/>
    </location>
</feature>
<keyword evidence="2" id="KW-0472">Membrane</keyword>
<proteinExistence type="predicted"/>
<dbReference type="AlphaFoldDB" id="A0A7Z0CKE2"/>
<keyword evidence="2" id="KW-1133">Transmembrane helix</keyword>
<evidence type="ECO:0000256" key="2">
    <source>
        <dbReference type="SAM" id="Phobius"/>
    </source>
</evidence>
<reference evidence="3 4" key="1">
    <citation type="submission" date="2020-07" db="EMBL/GenBank/DDBJ databases">
        <title>Sequencing the genomes of 1000 actinobacteria strains.</title>
        <authorList>
            <person name="Klenk H.-P."/>
        </authorList>
    </citation>
    <scope>NUCLEOTIDE SEQUENCE [LARGE SCALE GENOMIC DNA]</scope>
    <source>
        <strain evidence="3 4">DSM 19970</strain>
    </source>
</reference>
<keyword evidence="2" id="KW-0812">Transmembrane</keyword>
<dbReference type="EMBL" id="JACBZO010000001">
    <property type="protein sequence ID" value="NYI41777.1"/>
    <property type="molecule type" value="Genomic_DNA"/>
</dbReference>
<accession>A0A7Z0CKE2</accession>
<dbReference type="OrthoDB" id="5244024at2"/>
<dbReference type="InterPro" id="IPR021401">
    <property type="entry name" value="DUF3040"/>
</dbReference>
<gene>
    <name evidence="3" type="ORF">BKA03_001896</name>
</gene>
<feature type="transmembrane region" description="Helical" evidence="2">
    <location>
        <begin position="65"/>
        <end position="83"/>
    </location>
</feature>
<evidence type="ECO:0008006" key="5">
    <source>
        <dbReference type="Google" id="ProtNLM"/>
    </source>
</evidence>
<dbReference type="RefSeq" id="WP_062076111.1">
    <property type="nucleotide sequence ID" value="NZ_BBRC01000017.1"/>
</dbReference>
<sequence>MPLSEHEQRVLEQLERDLGADPKLGRSMARGSRNRGRIALGVIGVIAGLGVVLIGVVAAIVPLGIVGFALMTAAAMWAIFAPTRPSLSVVGKSKSSARSQRAKEPFMRRVEHRLERRREQGDL</sequence>